<dbReference type="SMART" id="SM00102">
    <property type="entry name" value="ADF"/>
    <property type="match status" value="1"/>
</dbReference>
<dbReference type="Proteomes" id="UP001146793">
    <property type="component" value="Unassembled WGS sequence"/>
</dbReference>
<dbReference type="GO" id="GO:0030833">
    <property type="term" value="P:regulation of actin filament polymerization"/>
    <property type="evidence" value="ECO:0007669"/>
    <property type="project" value="TreeGrafter"/>
</dbReference>
<sequence>MSIEFIERNTIRDAIEQVRDDKNPNMWVMLGFEGNENWRKCSFNQVSLTGYGEDFNDLLNILTPTTVGFILVGIEDIYDNIPTYRFCYIYYLGDKVPLISRGRIGMKKQEIERFLGKYNVSLEYGEPSEVEFETIKNKVADASGSRVRIVENNEISEDRKISSFHSTHSKTALKASTNKKKESVVYQPKRNQKQKFTTSNKNVQESQLRFLDLEDIKFAITDVRNDKSSTDFMCIGYSGYKSENEIREIKLIAAGEGGIEGIKDSIRDTSANYAIVRVSHKIDETLAVYFVAIYWMGNGVNPLWKGKIATHRGAIDSLFEPVHLTIMANDEEDFDLQVIKKKIADISGTSNRGFSKK</sequence>
<evidence type="ECO:0000313" key="3">
    <source>
        <dbReference type="Proteomes" id="UP001146793"/>
    </source>
</evidence>
<dbReference type="Gene3D" id="3.40.20.10">
    <property type="entry name" value="Severin"/>
    <property type="match status" value="2"/>
</dbReference>
<proteinExistence type="predicted"/>
<dbReference type="PROSITE" id="PS51263">
    <property type="entry name" value="ADF_H"/>
    <property type="match status" value="2"/>
</dbReference>
<dbReference type="AlphaFoldDB" id="A0AAV7YPP4"/>
<dbReference type="EMBL" id="JANTQA010000051">
    <property type="protein sequence ID" value="KAJ3429925.1"/>
    <property type="molecule type" value="Genomic_DNA"/>
</dbReference>
<dbReference type="InterPro" id="IPR029006">
    <property type="entry name" value="ADF-H/Gelsolin-like_dom_sf"/>
</dbReference>
<dbReference type="PANTHER" id="PTHR10829">
    <property type="entry name" value="CORTACTIN AND DREBRIN"/>
    <property type="match status" value="1"/>
</dbReference>
<dbReference type="Pfam" id="PF00241">
    <property type="entry name" value="Cofilin_ADF"/>
    <property type="match status" value="2"/>
</dbReference>
<comment type="caution">
    <text evidence="2">The sequence shown here is derived from an EMBL/GenBank/DDBJ whole genome shotgun (WGS) entry which is preliminary data.</text>
</comment>
<organism evidence="2 3">
    <name type="scientific">Anaeramoeba flamelloides</name>
    <dbReference type="NCBI Taxonomy" id="1746091"/>
    <lineage>
        <taxon>Eukaryota</taxon>
        <taxon>Metamonada</taxon>
        <taxon>Anaeramoebidae</taxon>
        <taxon>Anaeramoeba</taxon>
    </lineage>
</organism>
<gene>
    <name evidence="2" type="ORF">M0812_22925</name>
</gene>
<protein>
    <submittedName>
        <fullName evidence="2">Coactosin</fullName>
    </submittedName>
</protein>
<dbReference type="SUPFAM" id="SSF55753">
    <property type="entry name" value="Actin depolymerizing proteins"/>
    <property type="match status" value="2"/>
</dbReference>
<dbReference type="PANTHER" id="PTHR10829:SF56">
    <property type="entry name" value="ADF-H DOMAIN-CONTAINING PROTEIN"/>
    <property type="match status" value="1"/>
</dbReference>
<feature type="domain" description="ADF-H" evidence="1">
    <location>
        <begin position="1"/>
        <end position="140"/>
    </location>
</feature>
<name>A0AAV7YPP4_9EUKA</name>
<dbReference type="InterPro" id="IPR002108">
    <property type="entry name" value="ADF-H"/>
</dbReference>
<accession>A0AAV7YPP4</accession>
<feature type="domain" description="ADF-H" evidence="1">
    <location>
        <begin position="207"/>
        <end position="344"/>
    </location>
</feature>
<evidence type="ECO:0000259" key="1">
    <source>
        <dbReference type="PROSITE" id="PS51263"/>
    </source>
</evidence>
<dbReference type="GO" id="GO:0030427">
    <property type="term" value="C:site of polarized growth"/>
    <property type="evidence" value="ECO:0007669"/>
    <property type="project" value="TreeGrafter"/>
</dbReference>
<evidence type="ECO:0000313" key="2">
    <source>
        <dbReference type="EMBL" id="KAJ3429925.1"/>
    </source>
</evidence>
<dbReference type="GO" id="GO:0051015">
    <property type="term" value="F:actin filament binding"/>
    <property type="evidence" value="ECO:0007669"/>
    <property type="project" value="TreeGrafter"/>
</dbReference>
<dbReference type="GO" id="GO:0005884">
    <property type="term" value="C:actin filament"/>
    <property type="evidence" value="ECO:0007669"/>
    <property type="project" value="TreeGrafter"/>
</dbReference>
<reference evidence="2" key="1">
    <citation type="submission" date="2022-08" db="EMBL/GenBank/DDBJ databases">
        <title>Novel sulphate-reducing endosymbionts in the free-living metamonad Anaeramoeba.</title>
        <authorList>
            <person name="Jerlstrom-Hultqvist J."/>
            <person name="Cepicka I."/>
            <person name="Gallot-Lavallee L."/>
            <person name="Salas-Leiva D."/>
            <person name="Curtis B.A."/>
            <person name="Zahonova K."/>
            <person name="Pipaliya S."/>
            <person name="Dacks J."/>
            <person name="Roger A.J."/>
        </authorList>
    </citation>
    <scope>NUCLEOTIDE SEQUENCE</scope>
    <source>
        <strain evidence="2">Busselton2</strain>
    </source>
</reference>
<dbReference type="GO" id="GO:0030864">
    <property type="term" value="C:cortical actin cytoskeleton"/>
    <property type="evidence" value="ECO:0007669"/>
    <property type="project" value="TreeGrafter"/>
</dbReference>